<dbReference type="EMBL" id="CP002786">
    <property type="protein sequence ID" value="AEF41443.1"/>
    <property type="molecule type" value="Genomic_DNA"/>
</dbReference>
<dbReference type="PANTHER" id="PTHR30055:SF219">
    <property type="entry name" value="TRANSCRIPTIONAL REGULATORY PROTEIN"/>
    <property type="match status" value="1"/>
</dbReference>
<sequence length="195" mass="21070">MGHREDLLAAAGKLISEKGYARITARDLVAESGTNLASIGYHFGSKEALLNAAIFEAFSDWTTYLANTAMTAQVNSPHERAVITWAAMLDGFRDQQPMLVALAEALAQAERTPELRTQFAEQYRAIRGRVAGYVAEAVNGLSAEDPRTTAIASFMIAVCDGFAMQWLIDADNTPSPAELISGLTLLFDSVGRDPE</sequence>
<evidence type="ECO:0000256" key="2">
    <source>
        <dbReference type="ARBA" id="ARBA00023015"/>
    </source>
</evidence>
<dbReference type="PROSITE" id="PS50977">
    <property type="entry name" value="HTH_TETR_2"/>
    <property type="match status" value="1"/>
</dbReference>
<keyword evidence="8" id="KW-1185">Reference proteome</keyword>
<keyword evidence="1" id="KW-0678">Repressor</keyword>
<dbReference type="PRINTS" id="PR00455">
    <property type="entry name" value="HTHTETR"/>
</dbReference>
<dbReference type="Pfam" id="PF13977">
    <property type="entry name" value="TetR_C_6"/>
    <property type="match status" value="1"/>
</dbReference>
<dbReference type="AlphaFoldDB" id="F6EKW3"/>
<feature type="DNA-binding region" description="H-T-H motif" evidence="5">
    <location>
        <begin position="24"/>
        <end position="43"/>
    </location>
</feature>
<dbReference type="STRING" id="443218.AS9A_2996"/>
<feature type="domain" description="HTH tetR-type" evidence="6">
    <location>
        <begin position="1"/>
        <end position="61"/>
    </location>
</feature>
<gene>
    <name evidence="7" type="ordered locus">AS9A_2996</name>
</gene>
<accession>F6EKW3</accession>
<dbReference type="eggNOG" id="COG1309">
    <property type="taxonomic scope" value="Bacteria"/>
</dbReference>
<dbReference type="InterPro" id="IPR001647">
    <property type="entry name" value="HTH_TetR"/>
</dbReference>
<dbReference type="RefSeq" id="WP_013807792.1">
    <property type="nucleotide sequence ID" value="NC_015564.1"/>
</dbReference>
<dbReference type="OrthoDB" id="3426391at2"/>
<proteinExistence type="predicted"/>
<dbReference type="SUPFAM" id="SSF46689">
    <property type="entry name" value="Homeodomain-like"/>
    <property type="match status" value="1"/>
</dbReference>
<dbReference type="PANTHER" id="PTHR30055">
    <property type="entry name" value="HTH-TYPE TRANSCRIPTIONAL REGULATOR RUTR"/>
    <property type="match status" value="1"/>
</dbReference>
<dbReference type="InterPro" id="IPR039538">
    <property type="entry name" value="BetI_C"/>
</dbReference>
<dbReference type="InterPro" id="IPR050109">
    <property type="entry name" value="HTH-type_TetR-like_transc_reg"/>
</dbReference>
<evidence type="ECO:0000256" key="3">
    <source>
        <dbReference type="ARBA" id="ARBA00023125"/>
    </source>
</evidence>
<reference evidence="7 8" key="1">
    <citation type="journal article" date="2011" name="J. Bacteriol.">
        <title>Complete genome sequence of Amycolicicoccus subflavus DQS3-9A1T, an actinomycete isolated from crude oil-polluted soil.</title>
        <authorList>
            <person name="Cai M."/>
            <person name="Chen W.M."/>
            <person name="Nie Y."/>
            <person name="Chi C.Q."/>
            <person name="Wang Y.N."/>
            <person name="Tang Y.Q."/>
            <person name="Li G.Y."/>
            <person name="Wu X.L."/>
        </authorList>
    </citation>
    <scope>NUCLEOTIDE SEQUENCE [LARGE SCALE GENOMIC DNA]</scope>
    <source>
        <strain evidence="8">DSM 45089 / DQS3-9A1</strain>
    </source>
</reference>
<dbReference type="GO" id="GO:0003700">
    <property type="term" value="F:DNA-binding transcription factor activity"/>
    <property type="evidence" value="ECO:0007669"/>
    <property type="project" value="TreeGrafter"/>
</dbReference>
<dbReference type="Proteomes" id="UP000009235">
    <property type="component" value="Chromosome"/>
</dbReference>
<dbReference type="InterPro" id="IPR036271">
    <property type="entry name" value="Tet_transcr_reg_TetR-rel_C_sf"/>
</dbReference>
<evidence type="ECO:0000256" key="4">
    <source>
        <dbReference type="ARBA" id="ARBA00023163"/>
    </source>
</evidence>
<evidence type="ECO:0000259" key="6">
    <source>
        <dbReference type="PROSITE" id="PS50977"/>
    </source>
</evidence>
<dbReference type="KEGG" id="asd:AS9A_2996"/>
<protein>
    <submittedName>
        <fullName evidence="7">Transcriptional regulator</fullName>
    </submittedName>
</protein>
<evidence type="ECO:0000313" key="7">
    <source>
        <dbReference type="EMBL" id="AEF41443.1"/>
    </source>
</evidence>
<name>F6EKW3_HOYSD</name>
<keyword evidence="4" id="KW-0804">Transcription</keyword>
<dbReference type="Gene3D" id="1.10.10.60">
    <property type="entry name" value="Homeodomain-like"/>
    <property type="match status" value="1"/>
</dbReference>
<evidence type="ECO:0000256" key="5">
    <source>
        <dbReference type="PROSITE-ProRule" id="PRU00335"/>
    </source>
</evidence>
<evidence type="ECO:0000256" key="1">
    <source>
        <dbReference type="ARBA" id="ARBA00022491"/>
    </source>
</evidence>
<dbReference type="Gene3D" id="1.10.357.10">
    <property type="entry name" value="Tetracycline Repressor, domain 2"/>
    <property type="match status" value="1"/>
</dbReference>
<keyword evidence="3 5" id="KW-0238">DNA-binding</keyword>
<dbReference type="InterPro" id="IPR009057">
    <property type="entry name" value="Homeodomain-like_sf"/>
</dbReference>
<organism evidence="7 8">
    <name type="scientific">Hoyosella subflava (strain DSM 45089 / JCM 17490 / NBRC 109087 / DQS3-9A1)</name>
    <name type="common">Amycolicicoccus subflavus</name>
    <dbReference type="NCBI Taxonomy" id="443218"/>
    <lineage>
        <taxon>Bacteria</taxon>
        <taxon>Bacillati</taxon>
        <taxon>Actinomycetota</taxon>
        <taxon>Actinomycetes</taxon>
        <taxon>Mycobacteriales</taxon>
        <taxon>Hoyosellaceae</taxon>
        <taxon>Hoyosella</taxon>
    </lineage>
</organism>
<dbReference type="GO" id="GO:0000976">
    <property type="term" value="F:transcription cis-regulatory region binding"/>
    <property type="evidence" value="ECO:0007669"/>
    <property type="project" value="TreeGrafter"/>
</dbReference>
<dbReference type="HOGENOM" id="CLU_069356_44_3_11"/>
<dbReference type="SUPFAM" id="SSF48498">
    <property type="entry name" value="Tetracyclin repressor-like, C-terminal domain"/>
    <property type="match status" value="1"/>
</dbReference>
<dbReference type="Pfam" id="PF00440">
    <property type="entry name" value="TetR_N"/>
    <property type="match status" value="1"/>
</dbReference>
<evidence type="ECO:0000313" key="8">
    <source>
        <dbReference type="Proteomes" id="UP000009235"/>
    </source>
</evidence>
<keyword evidence="2" id="KW-0805">Transcription regulation</keyword>